<comment type="caution">
    <text evidence="3">The sequence shown here is derived from an EMBL/GenBank/DDBJ whole genome shotgun (WGS) entry which is preliminary data.</text>
</comment>
<name>A0A267E4I5_9PLAT</name>
<evidence type="ECO:0000313" key="4">
    <source>
        <dbReference type="Proteomes" id="UP000215902"/>
    </source>
</evidence>
<evidence type="ECO:0000313" key="3">
    <source>
        <dbReference type="EMBL" id="PAA56471.1"/>
    </source>
</evidence>
<gene>
    <name evidence="3" type="ORF">BOX15_Mlig020891g1</name>
</gene>
<feature type="domain" description="C3H1-type" evidence="2">
    <location>
        <begin position="1257"/>
        <end position="1283"/>
    </location>
</feature>
<dbReference type="InterPro" id="IPR000571">
    <property type="entry name" value="Znf_CCCH"/>
</dbReference>
<dbReference type="EMBL" id="NIVC01002616">
    <property type="protein sequence ID" value="PAA56471.1"/>
    <property type="molecule type" value="Genomic_DNA"/>
</dbReference>
<evidence type="ECO:0000259" key="2">
    <source>
        <dbReference type="PROSITE" id="PS50103"/>
    </source>
</evidence>
<keyword evidence="4" id="KW-1185">Reference proteome</keyword>
<organism evidence="3 4">
    <name type="scientific">Macrostomum lignano</name>
    <dbReference type="NCBI Taxonomy" id="282301"/>
    <lineage>
        <taxon>Eukaryota</taxon>
        <taxon>Metazoa</taxon>
        <taxon>Spiralia</taxon>
        <taxon>Lophotrochozoa</taxon>
        <taxon>Platyhelminthes</taxon>
        <taxon>Rhabditophora</taxon>
        <taxon>Macrostomorpha</taxon>
        <taxon>Macrostomida</taxon>
        <taxon>Macrostomidae</taxon>
        <taxon>Macrostomum</taxon>
    </lineage>
</organism>
<accession>A0A267E4I5</accession>
<keyword evidence="1" id="KW-0479">Metal-binding</keyword>
<keyword evidence="1" id="KW-0862">Zinc</keyword>
<dbReference type="PROSITE" id="PS50103">
    <property type="entry name" value="ZF_C3H1"/>
    <property type="match status" value="2"/>
</dbReference>
<sequence length="1521" mass="177817">MAEGLFESFDEIECHSKWLPELNCDSQEVDKILEELHWQSDNYPWLKGLCLLAIAHLHTLPGSCDIEKAREKLESIKPCEAVSGDLPQPDVKFLVKAMELKLRIMESQPSLPSKYKDRLEELSNLWKDKSVQATCFVAKGWTMHWFAVGNNREDSFQICASSLLKAKSIIEGVTGETEKLKVVEFICLYSLAFAFFRRRENHHRLCNDEFVCWDNAYKILTDKEWRHPIFLLEFARAVSCSPGHVELCKKLLAEEKKNREQQEKYYQTYIILPDIFSWLKKTRKNETFLIELEEDISSLLEEGRKIEKLQQHKKFLRRIVEFLISCSRREDARELLQNTKEERNTELYRPSSKYWFEITLIALEIPKTAKGCQKLQPKEIESFLYRLENLCTNVPSKARQVRLTKGIFLIKCGYIDEGMKCLAWAMNDYLHPAQSFKPFLPKEITEAKTVLEETTDKKKYLNWVESQFETHSAFYHVDDSIQKYQTELNRQDLTEDETFFITEHLGRLLLRKYRFEEAEQKFRSLPEALEHKNAMIADSLLCQAESLSSGDDVTEVCKAKLQEFKAQPDNAVHTTSIGMRLYLLNECAKLGCRDAIHEALLLLEDIRKQSHRDHLLQQAPNHLFLHSTCVYVFCSRLLRLRERGFQIERRKSFVDSGGDQMGDMLDKVEQILATELYPRRIRLKMTQLSLKYESVEEMLQSPEAERSIWHTLEESRKALDSFWAQFVSKVEKQKHGSQSKAIYYPYYPFARRDLKSSNDSFSNLFKNNWRDQAKLFTSLLQTMKSTVECLDKANENGVEINACVKDLEDIDEAKLKDEVSDDQLNDFKQQLEKLKQFFNPATTDPIKSNQFAGSIKRLRNSSEKFNEMLQKPFPLAFRANDEVCKWMIRKEEAIDSNHGCWHVHWCDEVNSDKHIYPVDVAKFNEKIKERFNQKQSGPVDVLALAHYAAEFAEEARLVLEEYTYPEVTIPTKPDAIGENFEWSLVCYSCAQPNDVLRSRWSRLQNECANCDKCILLVREKASAAPSDVWQRVRPRPRKLVKLDMCRRYSDIESCNGCKRSECDFAHGDAELRLWELERIGKFSFNKLLESKRSAGSELPLILCERPAVEGGSELQIVYTGPESLPARLPTGKAQNSCYSLCNSLLEGTECQHQGICFSAHCAEEEQLWNIMQQKRDNWPEHLVLRIDKIEPELIGWSLESSCDYKLTCYRCSESLDPLRSRFKLKETQNCERCDQSILLVRSKNNQINKWQRIRDRQGHLVICDLYQSNKCRRSECDFAHGDMELKLWKLERIGKLSFDKLLKSKLPLILCERPAVEGGSETRIFYTGPEPLPARLPAKQQRFYYPLCESLFDGTECQHYNRGICFSAHCAEEEQLWNIMQQKRDSWPEHLASRIDKIEPELIGWSLESSCDYKLTCYRCSESLDPLRSRFKLKETQNCERCDQSILLVRSKNNQINEWQHIRDRQGHLVICDLYQSNKCRRSECNFAHCDVELKLWKLERIGKFSFNKPLERSVLRSCEH</sequence>
<dbReference type="STRING" id="282301.A0A267E4I5"/>
<protein>
    <recommendedName>
        <fullName evidence="2">C3H1-type domain-containing protein</fullName>
    </recommendedName>
</protein>
<dbReference type="OrthoDB" id="433738at2759"/>
<evidence type="ECO:0000256" key="1">
    <source>
        <dbReference type="PROSITE-ProRule" id="PRU00723"/>
    </source>
</evidence>
<keyword evidence="1" id="KW-0863">Zinc-finger</keyword>
<dbReference type="GO" id="GO:0008270">
    <property type="term" value="F:zinc ion binding"/>
    <property type="evidence" value="ECO:0007669"/>
    <property type="project" value="UniProtKB-KW"/>
</dbReference>
<reference evidence="3 4" key="1">
    <citation type="submission" date="2017-06" db="EMBL/GenBank/DDBJ databases">
        <title>A platform for efficient transgenesis in Macrostomum lignano, a flatworm model organism for stem cell research.</title>
        <authorList>
            <person name="Berezikov E."/>
        </authorList>
    </citation>
    <scope>NUCLEOTIDE SEQUENCE [LARGE SCALE GENOMIC DNA]</scope>
    <source>
        <strain evidence="3">DV1</strain>
        <tissue evidence="3">Whole organism</tissue>
    </source>
</reference>
<feature type="zinc finger region" description="C3H1-type" evidence="1">
    <location>
        <begin position="1466"/>
        <end position="1492"/>
    </location>
</feature>
<feature type="domain" description="C3H1-type" evidence="2">
    <location>
        <begin position="1466"/>
        <end position="1492"/>
    </location>
</feature>
<feature type="zinc finger region" description="C3H1-type" evidence="1">
    <location>
        <begin position="1257"/>
        <end position="1283"/>
    </location>
</feature>
<dbReference type="Proteomes" id="UP000215902">
    <property type="component" value="Unassembled WGS sequence"/>
</dbReference>
<proteinExistence type="predicted"/>